<keyword evidence="6 7" id="KW-0472">Membrane</keyword>
<evidence type="ECO:0000313" key="9">
    <source>
        <dbReference type="EMBL" id="KRR07096.1"/>
    </source>
</evidence>
<comment type="subcellular location">
    <subcellularLocation>
        <location evidence="1 7">Cell membrane</location>
        <topology evidence="1 7">Multi-pass membrane protein</topology>
    </subcellularLocation>
</comment>
<dbReference type="CDD" id="cd06261">
    <property type="entry name" value="TM_PBP2"/>
    <property type="match status" value="1"/>
</dbReference>
<gene>
    <name evidence="9" type="ORF">CP49_40170</name>
</gene>
<dbReference type="Pfam" id="PF00528">
    <property type="entry name" value="BPD_transp_1"/>
    <property type="match status" value="1"/>
</dbReference>
<comment type="similarity">
    <text evidence="7">Belongs to the binding-protein-dependent transport system permease family.</text>
</comment>
<dbReference type="InterPro" id="IPR000515">
    <property type="entry name" value="MetI-like"/>
</dbReference>
<accession>A0A0R3LDC1</accession>
<feature type="transmembrane region" description="Helical" evidence="7">
    <location>
        <begin position="96"/>
        <end position="121"/>
    </location>
</feature>
<keyword evidence="3" id="KW-1003">Cell membrane</keyword>
<dbReference type="Pfam" id="PF19300">
    <property type="entry name" value="BPD_transp_1_N"/>
    <property type="match status" value="1"/>
</dbReference>
<keyword evidence="4 7" id="KW-0812">Transmembrane</keyword>
<organism evidence="9 10">
    <name type="scientific">Bradyrhizobium valentinum</name>
    <dbReference type="NCBI Taxonomy" id="1518501"/>
    <lineage>
        <taxon>Bacteria</taxon>
        <taxon>Pseudomonadati</taxon>
        <taxon>Pseudomonadota</taxon>
        <taxon>Alphaproteobacteria</taxon>
        <taxon>Hyphomicrobiales</taxon>
        <taxon>Nitrobacteraceae</taxon>
        <taxon>Bradyrhizobium</taxon>
    </lineage>
</organism>
<evidence type="ECO:0000313" key="10">
    <source>
        <dbReference type="Proteomes" id="UP000051913"/>
    </source>
</evidence>
<dbReference type="PROSITE" id="PS50928">
    <property type="entry name" value="ABC_TM1"/>
    <property type="match status" value="1"/>
</dbReference>
<dbReference type="PANTHER" id="PTHR43163">
    <property type="entry name" value="DIPEPTIDE TRANSPORT SYSTEM PERMEASE PROTEIN DPPB-RELATED"/>
    <property type="match status" value="1"/>
</dbReference>
<evidence type="ECO:0000256" key="5">
    <source>
        <dbReference type="ARBA" id="ARBA00022989"/>
    </source>
</evidence>
<dbReference type="Gene3D" id="1.10.3720.10">
    <property type="entry name" value="MetI-like"/>
    <property type="match status" value="1"/>
</dbReference>
<dbReference type="GO" id="GO:0071916">
    <property type="term" value="F:dipeptide transmembrane transporter activity"/>
    <property type="evidence" value="ECO:0007669"/>
    <property type="project" value="TreeGrafter"/>
</dbReference>
<name>A0A0R3LDC1_9BRAD</name>
<feature type="transmembrane region" description="Helical" evidence="7">
    <location>
        <begin position="226"/>
        <end position="252"/>
    </location>
</feature>
<evidence type="ECO:0000256" key="6">
    <source>
        <dbReference type="ARBA" id="ARBA00023136"/>
    </source>
</evidence>
<dbReference type="InterPro" id="IPR045621">
    <property type="entry name" value="BPD_transp_1_N"/>
</dbReference>
<dbReference type="SUPFAM" id="SSF161098">
    <property type="entry name" value="MetI-like"/>
    <property type="match status" value="1"/>
</dbReference>
<dbReference type="STRING" id="1518501.CQ10_02185"/>
<reference evidence="9 10" key="1">
    <citation type="submission" date="2014-03" db="EMBL/GenBank/DDBJ databases">
        <title>Bradyrhizobium valentinum sp. nov., isolated from effective nodules of Lupinus mariae-josephae, a lupine endemic of basic-lime soils in Eastern Spain.</title>
        <authorList>
            <person name="Duran D."/>
            <person name="Rey L."/>
            <person name="Navarro A."/>
            <person name="Busquets A."/>
            <person name="Imperial J."/>
            <person name="Ruiz-Argueso T."/>
        </authorList>
    </citation>
    <scope>NUCLEOTIDE SEQUENCE [LARGE SCALE GENOMIC DNA]</scope>
    <source>
        <strain evidence="9 10">LmjM3</strain>
    </source>
</reference>
<dbReference type="RefSeq" id="WP_057850993.1">
    <property type="nucleotide sequence ID" value="NZ_LLXX01000099.1"/>
</dbReference>
<dbReference type="PANTHER" id="PTHR43163:SF6">
    <property type="entry name" value="DIPEPTIDE TRANSPORT SYSTEM PERMEASE PROTEIN DPPB-RELATED"/>
    <property type="match status" value="1"/>
</dbReference>
<dbReference type="AlphaFoldDB" id="A0A0R3LDC1"/>
<evidence type="ECO:0000259" key="8">
    <source>
        <dbReference type="PROSITE" id="PS50928"/>
    </source>
</evidence>
<evidence type="ECO:0000256" key="7">
    <source>
        <dbReference type="RuleBase" id="RU363032"/>
    </source>
</evidence>
<keyword evidence="2 7" id="KW-0813">Transport</keyword>
<feature type="transmembrane region" description="Helical" evidence="7">
    <location>
        <begin position="272"/>
        <end position="298"/>
    </location>
</feature>
<dbReference type="OrthoDB" id="7834831at2"/>
<comment type="caution">
    <text evidence="9">The sequence shown here is derived from an EMBL/GenBank/DDBJ whole genome shotgun (WGS) entry which is preliminary data.</text>
</comment>
<dbReference type="InterPro" id="IPR035906">
    <property type="entry name" value="MetI-like_sf"/>
</dbReference>
<proteinExistence type="inferred from homology"/>
<protein>
    <submittedName>
        <fullName evidence="9">ABC transporter permease</fullName>
    </submittedName>
</protein>
<keyword evidence="10" id="KW-1185">Reference proteome</keyword>
<feature type="domain" description="ABC transmembrane type-1" evidence="8">
    <location>
        <begin position="94"/>
        <end position="291"/>
    </location>
</feature>
<evidence type="ECO:0000256" key="2">
    <source>
        <dbReference type="ARBA" id="ARBA00022448"/>
    </source>
</evidence>
<feature type="transmembrane region" description="Helical" evidence="7">
    <location>
        <begin position="142"/>
        <end position="163"/>
    </location>
</feature>
<keyword evidence="5 7" id="KW-1133">Transmembrane helix</keyword>
<feature type="transmembrane region" description="Helical" evidence="7">
    <location>
        <begin position="169"/>
        <end position="187"/>
    </location>
</feature>
<sequence length="305" mass="32977">MLRLIARRLALGVLVAFTVMTLAFLLTRLSGDLAVSIAGPQATQADVEIVRKAYGLDRPLYVQFFAWTGRAMVGDFGQSYFFKDSVANLIQKRLPITLTLGLVGLSLALIVSLPLGILAALRENTWIDRSVTMFTMVGQAVPSFWLALILMIVLGLQLGILPISGTGTWQHFVMPGIVLAFTAIPALTRLTRSGMIEAMASDYIRTARAKGLSRARIIFKHALRNAAIPVVSIAAVQLGFMLGGSIVIETVFALHGVGYLGWESIAKNDFPVVQAVVLVLAVFYIGLTLLADILNALLDPRLRTG</sequence>
<evidence type="ECO:0000256" key="1">
    <source>
        <dbReference type="ARBA" id="ARBA00004651"/>
    </source>
</evidence>
<evidence type="ECO:0000256" key="3">
    <source>
        <dbReference type="ARBA" id="ARBA00022475"/>
    </source>
</evidence>
<dbReference type="GO" id="GO:0005886">
    <property type="term" value="C:plasma membrane"/>
    <property type="evidence" value="ECO:0007669"/>
    <property type="project" value="UniProtKB-SubCell"/>
</dbReference>
<dbReference type="Proteomes" id="UP000051913">
    <property type="component" value="Unassembled WGS sequence"/>
</dbReference>
<dbReference type="EMBL" id="LLXX01000099">
    <property type="protein sequence ID" value="KRR07096.1"/>
    <property type="molecule type" value="Genomic_DNA"/>
</dbReference>
<evidence type="ECO:0000256" key="4">
    <source>
        <dbReference type="ARBA" id="ARBA00022692"/>
    </source>
</evidence>